<feature type="transmembrane region" description="Helical" evidence="2">
    <location>
        <begin position="200"/>
        <end position="219"/>
    </location>
</feature>
<dbReference type="Proteomes" id="UP001303160">
    <property type="component" value="Unassembled WGS sequence"/>
</dbReference>
<proteinExistence type="predicted"/>
<feature type="signal peptide" evidence="3">
    <location>
        <begin position="1"/>
        <end position="15"/>
    </location>
</feature>
<keyword evidence="3" id="KW-0732">Signal</keyword>
<reference evidence="4" key="1">
    <citation type="journal article" date="2023" name="Mol. Phylogenet. Evol.">
        <title>Genome-scale phylogeny and comparative genomics of the fungal order Sordariales.</title>
        <authorList>
            <person name="Hensen N."/>
            <person name="Bonometti L."/>
            <person name="Westerberg I."/>
            <person name="Brannstrom I.O."/>
            <person name="Guillou S."/>
            <person name="Cros-Aarteil S."/>
            <person name="Calhoun S."/>
            <person name="Haridas S."/>
            <person name="Kuo A."/>
            <person name="Mondo S."/>
            <person name="Pangilinan J."/>
            <person name="Riley R."/>
            <person name="LaButti K."/>
            <person name="Andreopoulos B."/>
            <person name="Lipzen A."/>
            <person name="Chen C."/>
            <person name="Yan M."/>
            <person name="Daum C."/>
            <person name="Ng V."/>
            <person name="Clum A."/>
            <person name="Steindorff A."/>
            <person name="Ohm R.A."/>
            <person name="Martin F."/>
            <person name="Silar P."/>
            <person name="Natvig D.O."/>
            <person name="Lalanne C."/>
            <person name="Gautier V."/>
            <person name="Ament-Velasquez S.L."/>
            <person name="Kruys A."/>
            <person name="Hutchinson M.I."/>
            <person name="Powell A.J."/>
            <person name="Barry K."/>
            <person name="Miller A.N."/>
            <person name="Grigoriev I.V."/>
            <person name="Debuchy R."/>
            <person name="Gladieux P."/>
            <person name="Hiltunen Thoren M."/>
            <person name="Johannesson H."/>
        </authorList>
    </citation>
    <scope>NUCLEOTIDE SEQUENCE</scope>
    <source>
        <strain evidence="4">CBS 315.58</strain>
    </source>
</reference>
<comment type="caution">
    <text evidence="4">The sequence shown here is derived from an EMBL/GenBank/DDBJ whole genome shotgun (WGS) entry which is preliminary data.</text>
</comment>
<feature type="transmembrane region" description="Helical" evidence="2">
    <location>
        <begin position="323"/>
        <end position="344"/>
    </location>
</feature>
<evidence type="ECO:0000313" key="5">
    <source>
        <dbReference type="Proteomes" id="UP001303160"/>
    </source>
</evidence>
<keyword evidence="5" id="KW-1185">Reference proteome</keyword>
<evidence type="ECO:0000256" key="1">
    <source>
        <dbReference type="SAM" id="MobiDB-lite"/>
    </source>
</evidence>
<protein>
    <submittedName>
        <fullName evidence="4">Uncharacterized protein</fullName>
    </submittedName>
</protein>
<dbReference type="EMBL" id="MU864155">
    <property type="protein sequence ID" value="KAK4194007.1"/>
    <property type="molecule type" value="Genomic_DNA"/>
</dbReference>
<evidence type="ECO:0000256" key="3">
    <source>
        <dbReference type="SAM" id="SignalP"/>
    </source>
</evidence>
<keyword evidence="2" id="KW-1133">Transmembrane helix</keyword>
<dbReference type="AlphaFoldDB" id="A0AAN6X9X9"/>
<name>A0AAN6X9X9_9PEZI</name>
<evidence type="ECO:0000256" key="2">
    <source>
        <dbReference type="SAM" id="Phobius"/>
    </source>
</evidence>
<feature type="transmembrane region" description="Helical" evidence="2">
    <location>
        <begin position="239"/>
        <end position="261"/>
    </location>
</feature>
<evidence type="ECO:0000313" key="4">
    <source>
        <dbReference type="EMBL" id="KAK4194007.1"/>
    </source>
</evidence>
<feature type="region of interest" description="Disordered" evidence="1">
    <location>
        <begin position="160"/>
        <end position="180"/>
    </location>
</feature>
<feature type="non-terminal residue" evidence="4">
    <location>
        <position position="641"/>
    </location>
</feature>
<feature type="transmembrane region" description="Helical" evidence="2">
    <location>
        <begin position="350"/>
        <end position="370"/>
    </location>
</feature>
<feature type="chain" id="PRO_5042841123" evidence="3">
    <location>
        <begin position="16"/>
        <end position="641"/>
    </location>
</feature>
<accession>A0AAN6X9X9</accession>
<organism evidence="4 5">
    <name type="scientific">Triangularia verruculosa</name>
    <dbReference type="NCBI Taxonomy" id="2587418"/>
    <lineage>
        <taxon>Eukaryota</taxon>
        <taxon>Fungi</taxon>
        <taxon>Dikarya</taxon>
        <taxon>Ascomycota</taxon>
        <taxon>Pezizomycotina</taxon>
        <taxon>Sordariomycetes</taxon>
        <taxon>Sordariomycetidae</taxon>
        <taxon>Sordariales</taxon>
        <taxon>Podosporaceae</taxon>
        <taxon>Triangularia</taxon>
    </lineage>
</organism>
<feature type="transmembrane region" description="Helical" evidence="2">
    <location>
        <begin position="50"/>
        <end position="72"/>
    </location>
</feature>
<keyword evidence="2" id="KW-0812">Transmembrane</keyword>
<reference evidence="4" key="2">
    <citation type="submission" date="2023-05" db="EMBL/GenBank/DDBJ databases">
        <authorList>
            <consortium name="Lawrence Berkeley National Laboratory"/>
            <person name="Steindorff A."/>
            <person name="Hensen N."/>
            <person name="Bonometti L."/>
            <person name="Westerberg I."/>
            <person name="Brannstrom I.O."/>
            <person name="Guillou S."/>
            <person name="Cros-Aarteil S."/>
            <person name="Calhoun S."/>
            <person name="Haridas S."/>
            <person name="Kuo A."/>
            <person name="Mondo S."/>
            <person name="Pangilinan J."/>
            <person name="Riley R."/>
            <person name="Labutti K."/>
            <person name="Andreopoulos B."/>
            <person name="Lipzen A."/>
            <person name="Chen C."/>
            <person name="Yanf M."/>
            <person name="Daum C."/>
            <person name="Ng V."/>
            <person name="Clum A."/>
            <person name="Ohm R."/>
            <person name="Martin F."/>
            <person name="Silar P."/>
            <person name="Natvig D."/>
            <person name="Lalanne C."/>
            <person name="Gautier V."/>
            <person name="Ament-Velasquez S.L."/>
            <person name="Kruys A."/>
            <person name="Hutchinson M.I."/>
            <person name="Powell A.J."/>
            <person name="Barry K."/>
            <person name="Miller A.N."/>
            <person name="Grigoriev I.V."/>
            <person name="Debuchy R."/>
            <person name="Gladieux P."/>
            <person name="Thoren M.H."/>
            <person name="Johannesson H."/>
        </authorList>
    </citation>
    <scope>NUCLEOTIDE SEQUENCE</scope>
    <source>
        <strain evidence="4">CBS 315.58</strain>
    </source>
</reference>
<keyword evidence="2" id="KW-0472">Membrane</keyword>
<gene>
    <name evidence="4" type="ORF">QBC40DRAFT_270428</name>
</gene>
<sequence>MFLFMIWAFPQGALAADGADFANNLFTDLGPLLALFGERVAVQYLSHSTSWLECLLFACAPLGILTAVVSAIRVSGNRWLKAIVGRAREPAAVVELELMSSTSSDVCELWNGVGIVRVVGSPSIAQLIYQEPTSPGHLDSGNPNHQPIVDTLETAQQRGLVSSVSGPRQRTDRLGAPPPVISEPPPNIVLNVTGGTVRGWELAVSVVVGLIVQVAVLAFDGWLVYWPNTLLNKVPAADAYPLTALGTIGVTIGTFVCAHVIESSTEEEVWRLAANTGQPLRIVWIQRSKVVGDQAFGSFAIFDPRRRQEIRSSRKIQETTKAIQLKALGGTILTIGSFIVQFIGLRSMHWAASIAQLLATGFMVILRALVYRRISMMPRAEPLHDGYELDKLAMDIHGCDELEFDIDPKQEQDIPETRDSCLAERLLLTRIKLETLTGWPSMVKSLARQIANSMQRTLDDIYCRQNSGILIHDSFLDVSVFEWKLRVLTSKARSKHQNDILTFTLRRGKSDKQWTSWQADVSSINAIVSLFVYQFRLSMEDFASKPPYHPIGYTSSWILGPDDPLTRIAFDWWIRRPGVICGYRDDCSILNYKRLFPYSTYDLSGRGFGDRTSMSQLPGQTSVSVPLHEDHNGAVELCAHI</sequence>